<evidence type="ECO:0000313" key="1">
    <source>
        <dbReference type="EMBL" id="ABJ05685.1"/>
    </source>
</evidence>
<proteinExistence type="predicted"/>
<organism evidence="1">
    <name type="scientific">Rhodopseudomonas palustris (strain BisA53)</name>
    <dbReference type="NCBI Taxonomy" id="316055"/>
    <lineage>
        <taxon>Bacteria</taxon>
        <taxon>Pseudomonadati</taxon>
        <taxon>Pseudomonadota</taxon>
        <taxon>Alphaproteobacteria</taxon>
        <taxon>Hyphomicrobiales</taxon>
        <taxon>Nitrobacteraceae</taxon>
        <taxon>Rhodopseudomonas</taxon>
    </lineage>
</organism>
<sequence length="144" mass="16422">MEIIGFIMTKASSSTPILNTSLPSCFRQIRLELAREPGHPEGESTVAYVMVAPLDDESRIDAEQWKKHREACRVARQRPHEAESRGHLVHRQGGSWAFQYDISGDRPDEAGYHFQNERFVLDEYVSINESGKMHTFRVVGVSHL</sequence>
<reference evidence="1" key="1">
    <citation type="submission" date="2006-09" db="EMBL/GenBank/DDBJ databases">
        <title>Complete sequence of Rhodopseudomonas palustris BisA53.</title>
        <authorList>
            <consortium name="US DOE Joint Genome Institute"/>
            <person name="Copeland A."/>
            <person name="Lucas S."/>
            <person name="Lapidus A."/>
            <person name="Barry K."/>
            <person name="Detter J.C."/>
            <person name="Glavina del Rio T."/>
            <person name="Hammon N."/>
            <person name="Israni S."/>
            <person name="Dalin E."/>
            <person name="Tice H."/>
            <person name="Pitluck S."/>
            <person name="Chain P."/>
            <person name="Malfatti S."/>
            <person name="Shin M."/>
            <person name="Vergez L."/>
            <person name="Schmutz J."/>
            <person name="Larimer F."/>
            <person name="Land M."/>
            <person name="Hauser L."/>
            <person name="Pelletier D.A."/>
            <person name="Kyrpides N."/>
            <person name="Kim E."/>
            <person name="Harwood C.S."/>
            <person name="Oda Y."/>
            <person name="Richardson P."/>
        </authorList>
    </citation>
    <scope>NUCLEOTIDE SEQUENCE [LARGE SCALE GENOMIC DNA]</scope>
    <source>
        <strain evidence="1">BisA53</strain>
    </source>
</reference>
<name>Q07QU9_RHOP5</name>
<dbReference type="KEGG" id="rpe:RPE_1736"/>
<accession>Q07QU9</accession>
<dbReference type="STRING" id="316055.RPE_1736"/>
<dbReference type="eggNOG" id="ENOG5032TAA">
    <property type="taxonomic scope" value="Bacteria"/>
</dbReference>
<dbReference type="AlphaFoldDB" id="Q07QU9"/>
<dbReference type="HOGENOM" id="CLU_132607_0_0_5"/>
<gene>
    <name evidence="1" type="ordered locus">RPE_1736</name>
</gene>
<dbReference type="EMBL" id="CP000463">
    <property type="protein sequence ID" value="ABJ05685.1"/>
    <property type="molecule type" value="Genomic_DNA"/>
</dbReference>
<protein>
    <submittedName>
        <fullName evidence="1">Uncharacterized protein</fullName>
    </submittedName>
</protein>